<organism evidence="1 2">
    <name type="scientific">Companilactobacillus kimchii</name>
    <dbReference type="NCBI Taxonomy" id="2801452"/>
    <lineage>
        <taxon>Bacteria</taxon>
        <taxon>Bacillati</taxon>
        <taxon>Bacillota</taxon>
        <taxon>Bacilli</taxon>
        <taxon>Lactobacillales</taxon>
        <taxon>Lactobacillaceae</taxon>
        <taxon>Companilactobacillus</taxon>
    </lineage>
</organism>
<sequence>MNYDLLHPSYKAIWDLLGETATMKFYYEFRGIQQQYPMKMYDSVKLGEYLHEKKDIKSKEQIRELSNTYDFSPRWIREHLG</sequence>
<accession>A0A210PB20</accession>
<dbReference type="RefSeq" id="WP_054643590.1">
    <property type="nucleotide sequence ID" value="NZ_LNUB01000046.1"/>
</dbReference>
<evidence type="ECO:0000313" key="2">
    <source>
        <dbReference type="Proteomes" id="UP000196649"/>
    </source>
</evidence>
<dbReference type="AlphaFoldDB" id="A0A210PB20"/>
<proteinExistence type="predicted"/>
<gene>
    <name evidence="1" type="ORF">LKACC12383_00845</name>
</gene>
<name>A0A210PB20_9LACO</name>
<evidence type="ECO:0008006" key="3">
    <source>
        <dbReference type="Google" id="ProtNLM"/>
    </source>
</evidence>
<reference evidence="1 2" key="1">
    <citation type="submission" date="2017-03" db="EMBL/GenBank/DDBJ databases">
        <title>Genome sequence of Lactobacillus kimchii KACC 12383.</title>
        <authorList>
            <person name="Chun J."/>
        </authorList>
    </citation>
    <scope>NUCLEOTIDE SEQUENCE [LARGE SCALE GENOMIC DNA]</scope>
    <source>
        <strain evidence="1 2">KACC 12383</strain>
    </source>
</reference>
<evidence type="ECO:0000313" key="1">
    <source>
        <dbReference type="EMBL" id="OWF33705.1"/>
    </source>
</evidence>
<comment type="caution">
    <text evidence="1">The sequence shown here is derived from an EMBL/GenBank/DDBJ whole genome shotgun (WGS) entry which is preliminary data.</text>
</comment>
<dbReference type="Proteomes" id="UP000196649">
    <property type="component" value="Unassembled WGS sequence"/>
</dbReference>
<dbReference type="EMBL" id="MXAL01000003">
    <property type="protein sequence ID" value="OWF33705.1"/>
    <property type="molecule type" value="Genomic_DNA"/>
</dbReference>
<protein>
    <recommendedName>
        <fullName evidence="3">Mor transcription activator domain-containing protein</fullName>
    </recommendedName>
</protein>